<keyword evidence="19" id="KW-0157">Chromophore</keyword>
<dbReference type="AlphaFoldDB" id="A0A512NSP7"/>
<evidence type="ECO:0000256" key="5">
    <source>
        <dbReference type="ARBA" id="ARBA00022475"/>
    </source>
</evidence>
<comment type="subcellular location">
    <subcellularLocation>
        <location evidence="2">Cell inner membrane</location>
        <topology evidence="2">Multi-pass membrane protein</topology>
    </subcellularLocation>
</comment>
<evidence type="ECO:0000256" key="6">
    <source>
        <dbReference type="ARBA" id="ARBA00022519"/>
    </source>
</evidence>
<keyword evidence="14" id="KW-0677">Repeat</keyword>
<dbReference type="SUPFAM" id="SSF55874">
    <property type="entry name" value="ATPase domain of HSP90 chaperone/DNA topoisomerase II/histidine kinase"/>
    <property type="match status" value="1"/>
</dbReference>
<dbReference type="InterPro" id="IPR011006">
    <property type="entry name" value="CheY-like_superfamily"/>
</dbReference>
<keyword evidence="11" id="KW-0288">FMN</keyword>
<keyword evidence="10" id="KW-0285">Flavoprotein</keyword>
<dbReference type="GO" id="GO:0004673">
    <property type="term" value="F:protein histidine kinase activity"/>
    <property type="evidence" value="ECO:0007669"/>
    <property type="project" value="UniProtKB-EC"/>
</dbReference>
<reference evidence="27 28" key="1">
    <citation type="submission" date="2019-07" db="EMBL/GenBank/DDBJ databases">
        <title>Whole genome shotgun sequence of Reyranella soli NBRC 108950.</title>
        <authorList>
            <person name="Hosoyama A."/>
            <person name="Uohara A."/>
            <person name="Ohji S."/>
            <person name="Ichikawa N."/>
        </authorList>
    </citation>
    <scope>NUCLEOTIDE SEQUENCE [LARGE SCALE GENOMIC DNA]</scope>
    <source>
        <strain evidence="27 28">NBRC 108950</strain>
    </source>
</reference>
<dbReference type="InterPro" id="IPR011102">
    <property type="entry name" value="Sig_transdc_His_kinase_HWE"/>
</dbReference>
<dbReference type="PROSITE" id="PS50113">
    <property type="entry name" value="PAC"/>
    <property type="match status" value="1"/>
</dbReference>
<feature type="coiled-coil region" evidence="24">
    <location>
        <begin position="126"/>
        <end position="167"/>
    </location>
</feature>
<keyword evidence="28" id="KW-1185">Reference proteome</keyword>
<evidence type="ECO:0000313" key="28">
    <source>
        <dbReference type="Proteomes" id="UP000321058"/>
    </source>
</evidence>
<keyword evidence="15" id="KW-0547">Nucleotide-binding</keyword>
<evidence type="ECO:0000256" key="12">
    <source>
        <dbReference type="ARBA" id="ARBA00022679"/>
    </source>
</evidence>
<evidence type="ECO:0000256" key="16">
    <source>
        <dbReference type="ARBA" id="ARBA00022777"/>
    </source>
</evidence>
<dbReference type="SUPFAM" id="SSF55785">
    <property type="entry name" value="PYP-like sensor domain (PAS domain)"/>
    <property type="match status" value="1"/>
</dbReference>
<dbReference type="GO" id="GO:0005886">
    <property type="term" value="C:plasma membrane"/>
    <property type="evidence" value="ECO:0007669"/>
    <property type="project" value="UniProtKB-SubCell"/>
</dbReference>
<evidence type="ECO:0000256" key="7">
    <source>
        <dbReference type="ARBA" id="ARBA00022543"/>
    </source>
</evidence>
<protein>
    <recommendedName>
        <fullName evidence="4">Blue-light-activated histidine kinase</fullName>
        <ecNumber evidence="3">2.7.13.3</ecNumber>
    </recommendedName>
</protein>
<dbReference type="GO" id="GO:0005524">
    <property type="term" value="F:ATP binding"/>
    <property type="evidence" value="ECO:0007669"/>
    <property type="project" value="UniProtKB-KW"/>
</dbReference>
<keyword evidence="13" id="KW-0812">Transmembrane</keyword>
<evidence type="ECO:0000256" key="22">
    <source>
        <dbReference type="ARBA" id="ARBA00023170"/>
    </source>
</evidence>
<evidence type="ECO:0000256" key="4">
    <source>
        <dbReference type="ARBA" id="ARBA00021740"/>
    </source>
</evidence>
<dbReference type="InterPro" id="IPR013655">
    <property type="entry name" value="PAS_fold_3"/>
</dbReference>
<dbReference type="FunFam" id="2.10.70.100:FF:000001">
    <property type="entry name" value="Sensory transduction histidine kinase"/>
    <property type="match status" value="1"/>
</dbReference>
<sequence length="626" mass="68105">MVKDADKVNILLIDDQPAKLLSYEVILAELGENLIKANSPQEALGLLLTTENVAVVLIDVVMPGIDGFQLAAMIRDHPRFSDLAIIFVSAVQVGETDHLRGYEIGAVDYVSVPVVPKVLRAKVRVFVDLYRKTRQLEALNAELEERVAARTAELEAQTERLRQSEERRSIALSAGDMGSWEVDVASGHIEWDDGPYRIFNVDPKTFEPTVERIEAMIHPDDRAKNSITAILDEGQSRFQVEFRIVRPSGELRWCYGAGIISRDAQGKPVRMNGVTVDITDRKRAEERQVLLAREVDHRAKNTLAVVLSVLRLTRAPTTKEFVTAVEGRVHALAATHNLLSSTRWEGADLRKIVEEEMAPYHATHRQRVITAGPAVVLLPATAQAVALALHELATNAAKYGALSTETGTLTVSWKTGDDSLMLDWVETGGPPAAEPARLGFGLTIVRSSIEAQFRGGVSYDWRPEGLCCRLSIPAAQIAAAPTPAEAPAAAPSDNQARRSLAGMRLMVVEDELLVSMLLKDILTDLGAEVAGPYGRLSDGLAAAKVERFDGAILDLNLAGQQAEPLADLLLARGVPFVFITGYQRDSIDRRYANVPVLPKPIDSAALEGVLLTLLGGEQLMRAAEGG</sequence>
<keyword evidence="24" id="KW-0175">Coiled coil</keyword>
<feature type="modified residue" description="4-aspartylphosphate" evidence="23">
    <location>
        <position position="554"/>
    </location>
</feature>
<dbReference type="Gene3D" id="3.40.50.2300">
    <property type="match status" value="2"/>
</dbReference>
<dbReference type="RefSeq" id="WP_147157238.1">
    <property type="nucleotide sequence ID" value="NZ_BKAJ01000279.1"/>
</dbReference>
<name>A0A512NSP7_9HYPH</name>
<dbReference type="Proteomes" id="UP000321058">
    <property type="component" value="Unassembled WGS sequence"/>
</dbReference>
<evidence type="ECO:0000256" key="10">
    <source>
        <dbReference type="ARBA" id="ARBA00022630"/>
    </source>
</evidence>
<feature type="domain" description="Response regulatory" evidence="25">
    <location>
        <begin position="504"/>
        <end position="614"/>
    </location>
</feature>
<proteinExistence type="predicted"/>
<feature type="modified residue" description="4-aspartylphosphate" evidence="23">
    <location>
        <position position="59"/>
    </location>
</feature>
<comment type="catalytic activity">
    <reaction evidence="1">
        <text>ATP + protein L-histidine = ADP + protein N-phospho-L-histidine.</text>
        <dbReference type="EC" id="2.7.13.3"/>
    </reaction>
</comment>
<dbReference type="OrthoDB" id="341208at2"/>
<dbReference type="EC" id="2.7.13.3" evidence="3"/>
<dbReference type="InterPro" id="IPR000700">
    <property type="entry name" value="PAS-assoc_C"/>
</dbReference>
<dbReference type="GO" id="GO:0000160">
    <property type="term" value="P:phosphorelay signal transduction system"/>
    <property type="evidence" value="ECO:0007669"/>
    <property type="project" value="InterPro"/>
</dbReference>
<evidence type="ECO:0000256" key="24">
    <source>
        <dbReference type="SAM" id="Coils"/>
    </source>
</evidence>
<evidence type="ECO:0000256" key="17">
    <source>
        <dbReference type="ARBA" id="ARBA00022840"/>
    </source>
</evidence>
<organism evidence="27 28">
    <name type="scientific">Reyranella soli</name>
    <dbReference type="NCBI Taxonomy" id="1230389"/>
    <lineage>
        <taxon>Bacteria</taxon>
        <taxon>Pseudomonadati</taxon>
        <taxon>Pseudomonadota</taxon>
        <taxon>Alphaproteobacteria</taxon>
        <taxon>Hyphomicrobiales</taxon>
        <taxon>Reyranellaceae</taxon>
        <taxon>Reyranella</taxon>
    </lineage>
</organism>
<evidence type="ECO:0000259" key="26">
    <source>
        <dbReference type="PROSITE" id="PS50113"/>
    </source>
</evidence>
<dbReference type="GO" id="GO:0009881">
    <property type="term" value="F:photoreceptor activity"/>
    <property type="evidence" value="ECO:0007669"/>
    <property type="project" value="UniProtKB-KW"/>
</dbReference>
<keyword evidence="21" id="KW-0472">Membrane</keyword>
<keyword evidence="17" id="KW-0067">ATP-binding</keyword>
<dbReference type="Gene3D" id="3.30.450.20">
    <property type="entry name" value="PAS domain"/>
    <property type="match status" value="1"/>
</dbReference>
<keyword evidence="6" id="KW-0997">Cell inner membrane</keyword>
<keyword evidence="5" id="KW-1003">Cell membrane</keyword>
<evidence type="ECO:0000256" key="18">
    <source>
        <dbReference type="ARBA" id="ARBA00022989"/>
    </source>
</evidence>
<dbReference type="InterPro" id="IPR001789">
    <property type="entry name" value="Sig_transdc_resp-reg_receiver"/>
</dbReference>
<evidence type="ECO:0000256" key="23">
    <source>
        <dbReference type="PROSITE-ProRule" id="PRU00169"/>
    </source>
</evidence>
<dbReference type="Gene3D" id="3.30.565.10">
    <property type="entry name" value="Histidine kinase-like ATPase, C-terminal domain"/>
    <property type="match status" value="1"/>
</dbReference>
<dbReference type="PANTHER" id="PTHR41523">
    <property type="entry name" value="TWO-COMPONENT SYSTEM SENSOR PROTEIN"/>
    <property type="match status" value="1"/>
</dbReference>
<dbReference type="SMART" id="SM00448">
    <property type="entry name" value="REC"/>
    <property type="match status" value="2"/>
</dbReference>
<evidence type="ECO:0000256" key="3">
    <source>
        <dbReference type="ARBA" id="ARBA00012438"/>
    </source>
</evidence>
<dbReference type="SMART" id="SM00911">
    <property type="entry name" value="HWE_HK"/>
    <property type="match status" value="1"/>
</dbReference>
<dbReference type="PANTHER" id="PTHR41523:SF8">
    <property type="entry name" value="ETHYLENE RESPONSE SENSOR PROTEIN"/>
    <property type="match status" value="1"/>
</dbReference>
<evidence type="ECO:0000256" key="11">
    <source>
        <dbReference type="ARBA" id="ARBA00022643"/>
    </source>
</evidence>
<dbReference type="Pfam" id="PF08447">
    <property type="entry name" value="PAS_3"/>
    <property type="match status" value="1"/>
</dbReference>
<gene>
    <name evidence="27" type="ORF">RSO01_91360</name>
</gene>
<accession>A0A512NSP7</accession>
<dbReference type="SUPFAM" id="SSF52172">
    <property type="entry name" value="CheY-like"/>
    <property type="match status" value="2"/>
</dbReference>
<keyword evidence="22" id="KW-0675">Receptor</keyword>
<keyword evidence="12" id="KW-0808">Transferase</keyword>
<feature type="domain" description="Response regulatory" evidence="25">
    <location>
        <begin position="9"/>
        <end position="127"/>
    </location>
</feature>
<evidence type="ECO:0000256" key="13">
    <source>
        <dbReference type="ARBA" id="ARBA00022692"/>
    </source>
</evidence>
<keyword evidence="16" id="KW-0418">Kinase</keyword>
<dbReference type="InterPro" id="IPR036890">
    <property type="entry name" value="HATPase_C_sf"/>
</dbReference>
<evidence type="ECO:0000256" key="20">
    <source>
        <dbReference type="ARBA" id="ARBA00023026"/>
    </source>
</evidence>
<evidence type="ECO:0000256" key="15">
    <source>
        <dbReference type="ARBA" id="ARBA00022741"/>
    </source>
</evidence>
<evidence type="ECO:0000256" key="19">
    <source>
        <dbReference type="ARBA" id="ARBA00022991"/>
    </source>
</evidence>
<dbReference type="NCBIfam" id="TIGR00229">
    <property type="entry name" value="sensory_box"/>
    <property type="match status" value="1"/>
</dbReference>
<dbReference type="Gene3D" id="2.10.70.100">
    <property type="match status" value="1"/>
</dbReference>
<keyword evidence="8 23" id="KW-0597">Phosphoprotein</keyword>
<dbReference type="EMBL" id="BKAJ01000279">
    <property type="protein sequence ID" value="GEP61970.1"/>
    <property type="molecule type" value="Genomic_DNA"/>
</dbReference>
<dbReference type="InterPro" id="IPR000014">
    <property type="entry name" value="PAS"/>
</dbReference>
<dbReference type="SMART" id="SM00086">
    <property type="entry name" value="PAC"/>
    <property type="match status" value="1"/>
</dbReference>
<keyword evidence="9" id="KW-0716">Sensory transduction</keyword>
<evidence type="ECO:0000256" key="8">
    <source>
        <dbReference type="ARBA" id="ARBA00022553"/>
    </source>
</evidence>
<keyword evidence="7" id="KW-0600">Photoreceptor protein</keyword>
<dbReference type="Pfam" id="PF00072">
    <property type="entry name" value="Response_reg"/>
    <property type="match status" value="1"/>
</dbReference>
<keyword evidence="20" id="KW-0843">Virulence</keyword>
<dbReference type="PROSITE" id="PS50110">
    <property type="entry name" value="RESPONSE_REGULATORY"/>
    <property type="match status" value="2"/>
</dbReference>
<evidence type="ECO:0000256" key="9">
    <source>
        <dbReference type="ARBA" id="ARBA00022606"/>
    </source>
</evidence>
<dbReference type="Pfam" id="PF07536">
    <property type="entry name" value="HWE_HK"/>
    <property type="match status" value="1"/>
</dbReference>
<keyword evidence="18" id="KW-1133">Transmembrane helix</keyword>
<dbReference type="InterPro" id="IPR001610">
    <property type="entry name" value="PAC"/>
</dbReference>
<comment type="caution">
    <text evidence="27">The sequence shown here is derived from an EMBL/GenBank/DDBJ whole genome shotgun (WGS) entry which is preliminary data.</text>
</comment>
<evidence type="ECO:0000256" key="14">
    <source>
        <dbReference type="ARBA" id="ARBA00022737"/>
    </source>
</evidence>
<evidence type="ECO:0000256" key="2">
    <source>
        <dbReference type="ARBA" id="ARBA00004429"/>
    </source>
</evidence>
<evidence type="ECO:0000259" key="25">
    <source>
        <dbReference type="PROSITE" id="PS50110"/>
    </source>
</evidence>
<evidence type="ECO:0000256" key="21">
    <source>
        <dbReference type="ARBA" id="ARBA00023136"/>
    </source>
</evidence>
<evidence type="ECO:0000313" key="27">
    <source>
        <dbReference type="EMBL" id="GEP61970.1"/>
    </source>
</evidence>
<dbReference type="InterPro" id="IPR035965">
    <property type="entry name" value="PAS-like_dom_sf"/>
</dbReference>
<feature type="domain" description="PAC" evidence="26">
    <location>
        <begin position="238"/>
        <end position="290"/>
    </location>
</feature>
<evidence type="ECO:0000256" key="1">
    <source>
        <dbReference type="ARBA" id="ARBA00000085"/>
    </source>
</evidence>